<organism evidence="3 4">
    <name type="scientific">candidate division WOR-3 bacterium 4484_100</name>
    <dbReference type="NCBI Taxonomy" id="1936077"/>
    <lineage>
        <taxon>Bacteria</taxon>
        <taxon>Bacteria division WOR-3</taxon>
    </lineage>
</organism>
<reference evidence="4" key="1">
    <citation type="submission" date="2017-01" db="EMBL/GenBank/DDBJ databases">
        <title>Novel pathways for hydrocarbon cycling and metabolic interdependencies in hydrothermal sediment communities.</title>
        <authorList>
            <person name="Dombrowski N."/>
            <person name="Seitz K."/>
            <person name="Teske A."/>
            <person name="Baker B."/>
        </authorList>
    </citation>
    <scope>NUCLEOTIDE SEQUENCE [LARGE SCALE GENOMIC DNA]</scope>
</reference>
<dbReference type="GO" id="GO:0007165">
    <property type="term" value="P:signal transduction"/>
    <property type="evidence" value="ECO:0007669"/>
    <property type="project" value="InterPro"/>
</dbReference>
<accession>A0A1V4QIC1</accession>
<evidence type="ECO:0000313" key="4">
    <source>
        <dbReference type="Proteomes" id="UP000191663"/>
    </source>
</evidence>
<dbReference type="InterPro" id="IPR003660">
    <property type="entry name" value="HAMP_dom"/>
</dbReference>
<feature type="domain" description="HAMP" evidence="2">
    <location>
        <begin position="86"/>
        <end position="138"/>
    </location>
</feature>
<keyword evidence="1" id="KW-0812">Transmembrane</keyword>
<keyword evidence="1" id="KW-0472">Membrane</keyword>
<dbReference type="AlphaFoldDB" id="A0A1V4QIC1"/>
<evidence type="ECO:0000256" key="1">
    <source>
        <dbReference type="SAM" id="Phobius"/>
    </source>
</evidence>
<keyword evidence="1" id="KW-1133">Transmembrane helix</keyword>
<sequence>MAFGRRRIIIIHGLQIQLIVAIMGLIIGVSLILLASMCIIFEDQLTILGVSSQTIGEAWASTTVPLVIIGIILFFMSLWAVILISHKIYGPLYRLSRYIKRISNGEKTEDFEFRKGDAIDGLKEIYNELRRNLEKTLHYNYSEMVNIFSELEDILDRLYNKEIPERELYTTLQNICNRTAKALDITSEAIEEQNR</sequence>
<evidence type="ECO:0000259" key="2">
    <source>
        <dbReference type="PROSITE" id="PS50885"/>
    </source>
</evidence>
<dbReference type="PROSITE" id="PS50885">
    <property type="entry name" value="HAMP"/>
    <property type="match status" value="1"/>
</dbReference>
<dbReference type="EMBL" id="MUKB01000012">
    <property type="protein sequence ID" value="OPX18476.1"/>
    <property type="molecule type" value="Genomic_DNA"/>
</dbReference>
<feature type="transmembrane region" description="Helical" evidence="1">
    <location>
        <begin position="62"/>
        <end position="84"/>
    </location>
</feature>
<name>A0A1V4QIC1_UNCW3</name>
<protein>
    <recommendedName>
        <fullName evidence="2">HAMP domain-containing protein</fullName>
    </recommendedName>
</protein>
<gene>
    <name evidence="3" type="ORF">BXT86_00995</name>
</gene>
<comment type="caution">
    <text evidence="3">The sequence shown here is derived from an EMBL/GenBank/DDBJ whole genome shotgun (WGS) entry which is preliminary data.</text>
</comment>
<feature type="transmembrane region" description="Helical" evidence="1">
    <location>
        <begin position="20"/>
        <end position="42"/>
    </location>
</feature>
<dbReference type="Gene3D" id="6.10.340.10">
    <property type="match status" value="1"/>
</dbReference>
<proteinExistence type="predicted"/>
<dbReference type="GO" id="GO:0016020">
    <property type="term" value="C:membrane"/>
    <property type="evidence" value="ECO:0007669"/>
    <property type="project" value="InterPro"/>
</dbReference>
<evidence type="ECO:0000313" key="3">
    <source>
        <dbReference type="EMBL" id="OPX18476.1"/>
    </source>
</evidence>
<dbReference type="Proteomes" id="UP000191663">
    <property type="component" value="Unassembled WGS sequence"/>
</dbReference>